<dbReference type="InterPro" id="IPR010982">
    <property type="entry name" value="Lambda_DNA-bd_dom_sf"/>
</dbReference>
<feature type="domain" description="HTH lacI-type" evidence="4">
    <location>
        <begin position="7"/>
        <end position="61"/>
    </location>
</feature>
<dbReference type="CDD" id="cd01392">
    <property type="entry name" value="HTH_LacI"/>
    <property type="match status" value="1"/>
</dbReference>
<name>A0A8T4IHW9_9SPHN</name>
<dbReference type="PROSITE" id="PS50932">
    <property type="entry name" value="HTH_LACI_2"/>
    <property type="match status" value="1"/>
</dbReference>
<comment type="caution">
    <text evidence="5">The sequence shown here is derived from an EMBL/GenBank/DDBJ whole genome shotgun (WGS) entry which is preliminary data.</text>
</comment>
<dbReference type="Pfam" id="PF13377">
    <property type="entry name" value="Peripla_BP_3"/>
    <property type="match status" value="1"/>
</dbReference>
<keyword evidence="1" id="KW-0805">Transcription regulation</keyword>
<gene>
    <name evidence="5" type="ORF">J7S20_09230</name>
</gene>
<dbReference type="Gene3D" id="3.40.50.2300">
    <property type="match status" value="2"/>
</dbReference>
<dbReference type="Pfam" id="PF00356">
    <property type="entry name" value="LacI"/>
    <property type="match status" value="1"/>
</dbReference>
<dbReference type="SUPFAM" id="SSF53822">
    <property type="entry name" value="Periplasmic binding protein-like I"/>
    <property type="match status" value="1"/>
</dbReference>
<reference evidence="5" key="1">
    <citation type="submission" date="2021-04" db="EMBL/GenBank/DDBJ databases">
        <title>Ouciella asimina sp. nov., isolated from the surface seawater in the hydrothermal field of Okinawa Trough.</title>
        <authorList>
            <person name="Shuang W."/>
        </authorList>
    </citation>
    <scope>NUCLEOTIDE SEQUENCE</scope>
    <source>
        <strain evidence="5">LXI357</strain>
    </source>
</reference>
<sequence length="341" mass="37106">MQASRRATIIDVAREAGVSIKTVSRVFNDAPNVSAKMRQRVQEAANSLHYHPNIVAQGLVGRRSYLLGLFYENPSPNYVVELQRGAVERLQGERYRLIVLPVEKASAIADNILAYVRSAALDGIVLTPPASDNPVILERLSEAGFPFVRVAPTTAPDAGPRHVTDDAAAAREMTEYLIALGHRRIAVIKGDPSHPSTEARMRGFREAMAARDIEVAEALVEQGMFQFDSGQRAAQRLLERPDRPTAIFAQNDDMAAGAIMAAHDLGLKVSEDISVAGFDDSAIARMVWPRITTIHQPVFDMARAATDTLVAMLEDAPHEDAVEHPFSLVTRQSTGPVPGTS</sequence>
<dbReference type="SUPFAM" id="SSF47413">
    <property type="entry name" value="lambda repressor-like DNA-binding domains"/>
    <property type="match status" value="1"/>
</dbReference>
<dbReference type="InterPro" id="IPR028082">
    <property type="entry name" value="Peripla_BP_I"/>
</dbReference>
<dbReference type="EMBL" id="JAGRQC010000002">
    <property type="protein sequence ID" value="MBR0552685.1"/>
    <property type="molecule type" value="Genomic_DNA"/>
</dbReference>
<dbReference type="CDD" id="cd01545">
    <property type="entry name" value="PBP1_SalR"/>
    <property type="match status" value="1"/>
</dbReference>
<keyword evidence="6" id="KW-1185">Reference proteome</keyword>
<dbReference type="PANTHER" id="PTHR30146">
    <property type="entry name" value="LACI-RELATED TRANSCRIPTIONAL REPRESSOR"/>
    <property type="match status" value="1"/>
</dbReference>
<proteinExistence type="predicted"/>
<dbReference type="InterPro" id="IPR046335">
    <property type="entry name" value="LacI/GalR-like_sensor"/>
</dbReference>
<dbReference type="PANTHER" id="PTHR30146:SF153">
    <property type="entry name" value="LACTOSE OPERON REPRESSOR"/>
    <property type="match status" value="1"/>
</dbReference>
<keyword evidence="2 5" id="KW-0238">DNA-binding</keyword>
<dbReference type="SMART" id="SM00354">
    <property type="entry name" value="HTH_LACI"/>
    <property type="match status" value="1"/>
</dbReference>
<dbReference type="Proteomes" id="UP000676996">
    <property type="component" value="Unassembled WGS sequence"/>
</dbReference>
<dbReference type="PRINTS" id="PR00036">
    <property type="entry name" value="HTHLACI"/>
</dbReference>
<dbReference type="Gene3D" id="1.10.260.40">
    <property type="entry name" value="lambda repressor-like DNA-binding domains"/>
    <property type="match status" value="1"/>
</dbReference>
<evidence type="ECO:0000256" key="1">
    <source>
        <dbReference type="ARBA" id="ARBA00023015"/>
    </source>
</evidence>
<keyword evidence="3" id="KW-0804">Transcription</keyword>
<evidence type="ECO:0000256" key="2">
    <source>
        <dbReference type="ARBA" id="ARBA00023125"/>
    </source>
</evidence>
<evidence type="ECO:0000256" key="3">
    <source>
        <dbReference type="ARBA" id="ARBA00023163"/>
    </source>
</evidence>
<evidence type="ECO:0000259" key="4">
    <source>
        <dbReference type="PROSITE" id="PS50932"/>
    </source>
</evidence>
<dbReference type="RefSeq" id="WP_284053953.1">
    <property type="nucleotide sequence ID" value="NZ_JAGRQC010000002.1"/>
</dbReference>
<evidence type="ECO:0000313" key="6">
    <source>
        <dbReference type="Proteomes" id="UP000676996"/>
    </source>
</evidence>
<dbReference type="AlphaFoldDB" id="A0A8T4IHW9"/>
<dbReference type="GO" id="GO:0000976">
    <property type="term" value="F:transcription cis-regulatory region binding"/>
    <property type="evidence" value="ECO:0007669"/>
    <property type="project" value="TreeGrafter"/>
</dbReference>
<dbReference type="InterPro" id="IPR000843">
    <property type="entry name" value="HTH_LacI"/>
</dbReference>
<dbReference type="GO" id="GO:0003700">
    <property type="term" value="F:DNA-binding transcription factor activity"/>
    <property type="evidence" value="ECO:0007669"/>
    <property type="project" value="TreeGrafter"/>
</dbReference>
<evidence type="ECO:0000313" key="5">
    <source>
        <dbReference type="EMBL" id="MBR0552685.1"/>
    </source>
</evidence>
<protein>
    <submittedName>
        <fullName evidence="5">LacI family DNA-binding transcriptional regulator</fullName>
    </submittedName>
</protein>
<accession>A0A8T4IHW9</accession>
<organism evidence="5 6">
    <name type="scientific">Stakelama marina</name>
    <dbReference type="NCBI Taxonomy" id="2826939"/>
    <lineage>
        <taxon>Bacteria</taxon>
        <taxon>Pseudomonadati</taxon>
        <taxon>Pseudomonadota</taxon>
        <taxon>Alphaproteobacteria</taxon>
        <taxon>Sphingomonadales</taxon>
        <taxon>Sphingomonadaceae</taxon>
        <taxon>Stakelama</taxon>
    </lineage>
</organism>